<reference evidence="2 3" key="1">
    <citation type="submission" date="2018-06" db="EMBL/GenBank/DDBJ databases">
        <title>Comparative genomics of Bradyrhizobium nodulating Arachidis hypogaea.</title>
        <authorList>
            <person name="Li Y."/>
        </authorList>
    </citation>
    <scope>NUCLEOTIDE SEQUENCE [LARGE SCALE GENOMIC DNA]</scope>
    <source>
        <strain evidence="2 3">CCBAU 051107</strain>
    </source>
</reference>
<dbReference type="PANTHER" id="PTHR42850:SF4">
    <property type="entry name" value="ZINC-DEPENDENT ENDOPOLYPHOSPHATASE"/>
    <property type="match status" value="1"/>
</dbReference>
<dbReference type="EMBL" id="CP030050">
    <property type="protein sequence ID" value="QOZ66917.1"/>
    <property type="molecule type" value="Genomic_DNA"/>
</dbReference>
<dbReference type="Gene3D" id="3.60.21.10">
    <property type="match status" value="1"/>
</dbReference>
<dbReference type="GO" id="GO:0110154">
    <property type="term" value="P:RNA decapping"/>
    <property type="evidence" value="ECO:0007669"/>
    <property type="project" value="TreeGrafter"/>
</dbReference>
<accession>A0AAE7NL35</accession>
<dbReference type="GO" id="GO:0005737">
    <property type="term" value="C:cytoplasm"/>
    <property type="evidence" value="ECO:0007669"/>
    <property type="project" value="TreeGrafter"/>
</dbReference>
<gene>
    <name evidence="2" type="ORF">WN72_11780</name>
</gene>
<dbReference type="GO" id="GO:0016791">
    <property type="term" value="F:phosphatase activity"/>
    <property type="evidence" value="ECO:0007669"/>
    <property type="project" value="TreeGrafter"/>
</dbReference>
<dbReference type="CDD" id="cd00144">
    <property type="entry name" value="MPP_PPP_family"/>
    <property type="match status" value="1"/>
</dbReference>
<dbReference type="Proteomes" id="UP000594015">
    <property type="component" value="Chromosome"/>
</dbReference>
<protein>
    <submittedName>
        <fullName evidence="2">Serine/threonine protein phosphatase</fullName>
    </submittedName>
</protein>
<name>A0AAE7NL35_9BRAD</name>
<dbReference type="KEGG" id="barh:WN72_11780"/>
<evidence type="ECO:0000259" key="1">
    <source>
        <dbReference type="Pfam" id="PF00149"/>
    </source>
</evidence>
<sequence>MIKWPRSKAQMPKPRLPNGIRIYAISDVHGCANLLQQMFTVIDKDLTTIGSMRPIHVFLGDYIDRGPDSYRTIELLIERGRKHESVFLKGNHEEFLLDVLKDPAQFDQWKQFGGLQTLTSYGLKPSLNPSAAEQAELVQELSARIPLHQHRFFQGLRPRFVCGDFFFVHAGVRPGVPLARQQEHDLLWIREEFLRSEAYFGKYIVHGHTPVQEPDIRPNRVNIDTGAYATGNLTLLTIQGHSLLAL</sequence>
<dbReference type="AlphaFoldDB" id="A0AAE7NL35"/>
<dbReference type="PANTHER" id="PTHR42850">
    <property type="entry name" value="METALLOPHOSPHOESTERASE"/>
    <property type="match status" value="1"/>
</dbReference>
<dbReference type="GO" id="GO:0008803">
    <property type="term" value="F:bis(5'-nucleosyl)-tetraphosphatase (symmetrical) activity"/>
    <property type="evidence" value="ECO:0007669"/>
    <property type="project" value="TreeGrafter"/>
</dbReference>
<evidence type="ECO:0000313" key="3">
    <source>
        <dbReference type="Proteomes" id="UP000594015"/>
    </source>
</evidence>
<dbReference type="InterPro" id="IPR050126">
    <property type="entry name" value="Ap4A_hydrolase"/>
</dbReference>
<feature type="domain" description="Calcineurin-like phosphoesterase" evidence="1">
    <location>
        <begin position="20"/>
        <end position="212"/>
    </location>
</feature>
<dbReference type="InterPro" id="IPR006186">
    <property type="entry name" value="Ser/Thr-sp_prot-phosphatase"/>
</dbReference>
<organism evidence="2 3">
    <name type="scientific">Bradyrhizobium arachidis</name>
    <dbReference type="NCBI Taxonomy" id="858423"/>
    <lineage>
        <taxon>Bacteria</taxon>
        <taxon>Pseudomonadati</taxon>
        <taxon>Pseudomonadota</taxon>
        <taxon>Alphaproteobacteria</taxon>
        <taxon>Hyphomicrobiales</taxon>
        <taxon>Nitrobacteraceae</taxon>
        <taxon>Bradyrhizobium</taxon>
    </lineage>
</organism>
<dbReference type="PRINTS" id="PR00114">
    <property type="entry name" value="STPHPHTASE"/>
</dbReference>
<proteinExistence type="predicted"/>
<evidence type="ECO:0000313" key="2">
    <source>
        <dbReference type="EMBL" id="QOZ66917.1"/>
    </source>
</evidence>
<dbReference type="InterPro" id="IPR029052">
    <property type="entry name" value="Metallo-depent_PP-like"/>
</dbReference>
<dbReference type="InterPro" id="IPR004843">
    <property type="entry name" value="Calcineurin-like_PHP"/>
</dbReference>
<dbReference type="SUPFAM" id="SSF56300">
    <property type="entry name" value="Metallo-dependent phosphatases"/>
    <property type="match status" value="1"/>
</dbReference>
<dbReference type="Pfam" id="PF00149">
    <property type="entry name" value="Metallophos"/>
    <property type="match status" value="1"/>
</dbReference>